<feature type="coiled-coil region" evidence="2">
    <location>
        <begin position="475"/>
        <end position="580"/>
    </location>
</feature>
<evidence type="ECO:0000256" key="2">
    <source>
        <dbReference type="SAM" id="Coils"/>
    </source>
</evidence>
<accession>A0A8C1GFL2</accession>
<feature type="coiled-coil region" evidence="2">
    <location>
        <begin position="327"/>
        <end position="410"/>
    </location>
</feature>
<feature type="coiled-coil region" evidence="2">
    <location>
        <begin position="71"/>
        <end position="98"/>
    </location>
</feature>
<evidence type="ECO:0000313" key="4">
    <source>
        <dbReference type="Ensembl" id="ENSCCRP00010008110.1"/>
    </source>
</evidence>
<dbReference type="PANTHER" id="PTHR18870">
    <property type="entry name" value="PROTEIN TAG-278-RELATED"/>
    <property type="match status" value="1"/>
</dbReference>
<dbReference type="InterPro" id="IPR039478">
    <property type="entry name" value="FAM184A/B_N"/>
</dbReference>
<dbReference type="PANTHER" id="PTHR18870:SF10">
    <property type="entry name" value="PROTEIN FAM184A"/>
    <property type="match status" value="1"/>
</dbReference>
<dbReference type="Ensembl" id="ENSCCRT00010008823.1">
    <property type="protein sequence ID" value="ENSCCRP00010008110.1"/>
    <property type="gene ID" value="ENSCCRG00010003430.1"/>
</dbReference>
<keyword evidence="1 2" id="KW-0175">Coiled coil</keyword>
<evidence type="ECO:0000313" key="5">
    <source>
        <dbReference type="Proteomes" id="UP000694427"/>
    </source>
</evidence>
<feature type="coiled-coil region" evidence="2">
    <location>
        <begin position="799"/>
        <end position="930"/>
    </location>
</feature>
<feature type="domain" description="Protein FAM184A/B N-terminal" evidence="3">
    <location>
        <begin position="24"/>
        <end position="234"/>
    </location>
</feature>
<dbReference type="Pfam" id="PF15665">
    <property type="entry name" value="FAM184"/>
    <property type="match status" value="1"/>
</dbReference>
<reference evidence="4" key="2">
    <citation type="submission" date="2025-09" db="UniProtKB">
        <authorList>
            <consortium name="Ensembl"/>
        </authorList>
    </citation>
    <scope>IDENTIFICATION</scope>
</reference>
<name>A0A8C1GFL2_CYPCA</name>
<evidence type="ECO:0000256" key="1">
    <source>
        <dbReference type="ARBA" id="ARBA00023054"/>
    </source>
</evidence>
<sequence length="1004" mass="118394">GVYSYIIHLMYILHFMPKNLFFMVIYALNTKNDEHEDAIQSLKDVHDEEVQHILTEAREKILHYKSKIGDEADLKRRLQSLEESVELHEHMKRQALAEFEMYRQRVEDTQLCTEAQHTQRVVSMSREVEEMRHEFEEKLRSFSQVQAQFEQEKWRALEELKSVHRQEVQELLESQQNQSASSSVEQEKLADLHRTELESLMERVEELTQSKVRLVEEYEAKLSKAQGFYERELEAMRRTQQLTTENLLAWRRTEVELRKEFQAQESALQRTLCKLRAELHRAQDEARESRDKTNRLQASLNNAEVTIKLHKQLEEAIQDGEIWVMQLKDTEYELEGSRDRVQQQANEILHKASQIGSLQATQMSHEATIRDLGSEQNRLKEKILQLEEERERLQKQIQTVEEQQHQKILNLEKVNQFSLFYSSCVIKLKKAPSVSSRLSYCLVSPLISLACYGFSDVFSLFLLSQEMRQQFDIRRLSLEDQKNHLQQQLETIREELTTKLNMANQEVSHLKDLVKESEKNLDTAENHISCLKDSQEKLLMELDATRARVRETSNLLTDLQEEIETQKQQHEARVIAIKTEEKQKMDKITEELDLKWTDALRAELKGLREELTAEHQAEKQVALTQLSQQRDLEMMAARESWQRKVEDLLEQISLLKQSLELQMSQSKSALQQLQAQFSQEREHLAQQLQELALEHQHRECRLQEAHCCAMQDIDEAQQIELRELEERLKQEQREELQALRDAHRQTLEILRQQSDQELQTLRFELEDEGKAMLASLRSELNHLHASAIEHLRQVHLKENNAAKRELDDTIERCKEHVRRISDLRQEVSCRKNRIADLDHEIHSLNETISTLTKELELKGKEVLRVRSEANMQIRAREQDLSKRLEREIDELSASHNRETQIMLSDFNKAQELLKDKISALQILLEGTEEKFRNRESRPEDLQAIAELREMVSEREALVKKLVDDKKFYQLELVNREPGFNKVFNTNPNVGVINPLIKVRETQPH</sequence>
<evidence type="ECO:0000259" key="3">
    <source>
        <dbReference type="Pfam" id="PF15665"/>
    </source>
</evidence>
<dbReference type="AlphaFoldDB" id="A0A8C1GFL2"/>
<keyword evidence="5" id="KW-1185">Reference proteome</keyword>
<reference evidence="4" key="1">
    <citation type="submission" date="2025-08" db="UniProtKB">
        <authorList>
            <consortium name="Ensembl"/>
        </authorList>
    </citation>
    <scope>IDENTIFICATION</scope>
</reference>
<protein>
    <submittedName>
        <fullName evidence="4">Zgc:85722</fullName>
    </submittedName>
</protein>
<dbReference type="Proteomes" id="UP000694427">
    <property type="component" value="Unplaced"/>
</dbReference>
<organism evidence="4 5">
    <name type="scientific">Cyprinus carpio</name>
    <name type="common">Common carp</name>
    <dbReference type="NCBI Taxonomy" id="7962"/>
    <lineage>
        <taxon>Eukaryota</taxon>
        <taxon>Metazoa</taxon>
        <taxon>Chordata</taxon>
        <taxon>Craniata</taxon>
        <taxon>Vertebrata</taxon>
        <taxon>Euteleostomi</taxon>
        <taxon>Actinopterygii</taxon>
        <taxon>Neopterygii</taxon>
        <taxon>Teleostei</taxon>
        <taxon>Ostariophysi</taxon>
        <taxon>Cypriniformes</taxon>
        <taxon>Cyprinidae</taxon>
        <taxon>Cyprininae</taxon>
        <taxon>Cyprinus</taxon>
    </lineage>
</organism>
<feature type="coiled-coil region" evidence="2">
    <location>
        <begin position="638"/>
        <end position="753"/>
    </location>
</feature>
<feature type="coiled-coil region" evidence="2">
    <location>
        <begin position="157"/>
        <end position="217"/>
    </location>
</feature>
<proteinExistence type="predicted"/>